<feature type="modified residue" description="4-aspartylphosphate" evidence="2">
    <location>
        <position position="51"/>
    </location>
</feature>
<keyword evidence="7" id="KW-1185">Reference proteome</keyword>
<keyword evidence="2" id="KW-0597">Phosphoprotein</keyword>
<proteinExistence type="predicted"/>
<dbReference type="SUPFAM" id="SSF52172">
    <property type="entry name" value="CheY-like"/>
    <property type="match status" value="1"/>
</dbReference>
<evidence type="ECO:0000313" key="7">
    <source>
        <dbReference type="Proteomes" id="UP000308038"/>
    </source>
</evidence>
<dbReference type="RefSeq" id="WP_136450364.1">
    <property type="nucleotide sequence ID" value="NZ_SSTI01000001.1"/>
</dbReference>
<evidence type="ECO:0000259" key="5">
    <source>
        <dbReference type="PROSITE" id="PS51755"/>
    </source>
</evidence>
<dbReference type="PROSITE" id="PS50110">
    <property type="entry name" value="RESPONSE_REGULATORY"/>
    <property type="match status" value="1"/>
</dbReference>
<evidence type="ECO:0000256" key="2">
    <source>
        <dbReference type="PROSITE-ProRule" id="PRU00169"/>
    </source>
</evidence>
<keyword evidence="1 3" id="KW-0238">DNA-binding</keyword>
<evidence type="ECO:0000313" key="6">
    <source>
        <dbReference type="EMBL" id="THG41944.1"/>
    </source>
</evidence>
<sequence>MRLLIVEDEAEAGARILDALTAEGHTAVVEPSAEAGLRSLQAHAPDLLVVDRMLPDTDGVSMVIEARGRGYLGPVLMLTALGSIEDRVTGLRAGADDYLVKPFAVAELVARVEALLRRGMNLQAVATFGRIRIDRLRREAWRGDQRIVLQPREFALLERLVSQNGKTVSRTMLLEQVWHLHFDPQTNIVETHMSRLRQKLNAGFAVDAITTVRGVGYRLNPDA</sequence>
<comment type="caution">
    <text evidence="6">The sequence shown here is derived from an EMBL/GenBank/DDBJ whole genome shotgun (WGS) entry which is preliminary data.</text>
</comment>
<feature type="domain" description="OmpR/PhoB-type" evidence="5">
    <location>
        <begin position="123"/>
        <end position="221"/>
    </location>
</feature>
<dbReference type="PANTHER" id="PTHR48111">
    <property type="entry name" value="REGULATOR OF RPOS"/>
    <property type="match status" value="1"/>
</dbReference>
<protein>
    <submittedName>
        <fullName evidence="6">Response regulator transcription factor</fullName>
    </submittedName>
</protein>
<evidence type="ECO:0000259" key="4">
    <source>
        <dbReference type="PROSITE" id="PS50110"/>
    </source>
</evidence>
<dbReference type="Gene3D" id="6.10.250.690">
    <property type="match status" value="1"/>
</dbReference>
<dbReference type="SMART" id="SM00448">
    <property type="entry name" value="REC"/>
    <property type="match status" value="1"/>
</dbReference>
<dbReference type="InterPro" id="IPR036388">
    <property type="entry name" value="WH-like_DNA-bd_sf"/>
</dbReference>
<dbReference type="SUPFAM" id="SSF46894">
    <property type="entry name" value="C-terminal effector domain of the bipartite response regulators"/>
    <property type="match status" value="1"/>
</dbReference>
<dbReference type="Gene3D" id="3.40.50.2300">
    <property type="match status" value="1"/>
</dbReference>
<organism evidence="6 7">
    <name type="scientific">Sphingomonas olei</name>
    <dbReference type="NCBI Taxonomy" id="1886787"/>
    <lineage>
        <taxon>Bacteria</taxon>
        <taxon>Pseudomonadati</taxon>
        <taxon>Pseudomonadota</taxon>
        <taxon>Alphaproteobacteria</taxon>
        <taxon>Sphingomonadales</taxon>
        <taxon>Sphingomonadaceae</taxon>
        <taxon>Sphingomonas</taxon>
    </lineage>
</organism>
<accession>A0ABY2QM73</accession>
<dbReference type="Proteomes" id="UP000308038">
    <property type="component" value="Unassembled WGS sequence"/>
</dbReference>
<feature type="DNA-binding region" description="OmpR/PhoB-type" evidence="3">
    <location>
        <begin position="123"/>
        <end position="221"/>
    </location>
</feature>
<gene>
    <name evidence="6" type="ORF">E5988_00225</name>
</gene>
<dbReference type="InterPro" id="IPR039420">
    <property type="entry name" value="WalR-like"/>
</dbReference>
<dbReference type="SMART" id="SM00862">
    <property type="entry name" value="Trans_reg_C"/>
    <property type="match status" value="1"/>
</dbReference>
<evidence type="ECO:0000256" key="1">
    <source>
        <dbReference type="ARBA" id="ARBA00023125"/>
    </source>
</evidence>
<reference evidence="6 7" key="1">
    <citation type="submission" date="2019-04" db="EMBL/GenBank/DDBJ databases">
        <title>Microbes associate with the intestines of laboratory mice.</title>
        <authorList>
            <person name="Navarre W."/>
            <person name="Wong E."/>
            <person name="Huang K.C."/>
            <person name="Tropini C."/>
            <person name="Ng K."/>
            <person name="Yu B."/>
        </authorList>
    </citation>
    <scope>NUCLEOTIDE SEQUENCE [LARGE SCALE GENOMIC DNA]</scope>
    <source>
        <strain evidence="6 7">NM83_B4-11</strain>
    </source>
</reference>
<name>A0ABY2QM73_9SPHN</name>
<dbReference type="PROSITE" id="PS51755">
    <property type="entry name" value="OMPR_PHOB"/>
    <property type="match status" value="1"/>
</dbReference>
<dbReference type="InterPro" id="IPR001867">
    <property type="entry name" value="OmpR/PhoB-type_DNA-bd"/>
</dbReference>
<dbReference type="InterPro" id="IPR016032">
    <property type="entry name" value="Sig_transdc_resp-reg_C-effctor"/>
</dbReference>
<dbReference type="Gene3D" id="1.10.10.10">
    <property type="entry name" value="Winged helix-like DNA-binding domain superfamily/Winged helix DNA-binding domain"/>
    <property type="match status" value="1"/>
</dbReference>
<dbReference type="Pfam" id="PF00072">
    <property type="entry name" value="Response_reg"/>
    <property type="match status" value="1"/>
</dbReference>
<dbReference type="InterPro" id="IPR001789">
    <property type="entry name" value="Sig_transdc_resp-reg_receiver"/>
</dbReference>
<dbReference type="CDD" id="cd00383">
    <property type="entry name" value="trans_reg_C"/>
    <property type="match status" value="1"/>
</dbReference>
<dbReference type="EMBL" id="SSTI01000001">
    <property type="protein sequence ID" value="THG41944.1"/>
    <property type="molecule type" value="Genomic_DNA"/>
</dbReference>
<dbReference type="InterPro" id="IPR011006">
    <property type="entry name" value="CheY-like_superfamily"/>
</dbReference>
<feature type="domain" description="Response regulatory" evidence="4">
    <location>
        <begin position="2"/>
        <end position="116"/>
    </location>
</feature>
<evidence type="ECO:0000256" key="3">
    <source>
        <dbReference type="PROSITE-ProRule" id="PRU01091"/>
    </source>
</evidence>
<dbReference type="Pfam" id="PF00486">
    <property type="entry name" value="Trans_reg_C"/>
    <property type="match status" value="1"/>
</dbReference>
<dbReference type="PANTHER" id="PTHR48111:SF76">
    <property type="entry name" value="TWO-COMPONENT RESPONSE REGULATOR"/>
    <property type="match status" value="1"/>
</dbReference>